<dbReference type="AlphaFoldDB" id="A0A366LT73"/>
<evidence type="ECO:0000313" key="2">
    <source>
        <dbReference type="Proteomes" id="UP000253303"/>
    </source>
</evidence>
<sequence length="103" mass="11264">MAEFDVPDRVVAAMVAFVAAGAEVSRLAAAHPRPTEIAAGKAVLTDEQREEWRAALAEERRLGEVVRNDPWWTEVAPGRRLAAEAHVRDLAKATRAEPGIPDR</sequence>
<dbReference type="Proteomes" id="UP000253303">
    <property type="component" value="Unassembled WGS sequence"/>
</dbReference>
<evidence type="ECO:0000313" key="1">
    <source>
        <dbReference type="EMBL" id="RBQ16412.1"/>
    </source>
</evidence>
<keyword evidence="2" id="KW-1185">Reference proteome</keyword>
<organism evidence="1 2">
    <name type="scientific">Spongiactinospora rosea</name>
    <dbReference type="NCBI Taxonomy" id="2248750"/>
    <lineage>
        <taxon>Bacteria</taxon>
        <taxon>Bacillati</taxon>
        <taxon>Actinomycetota</taxon>
        <taxon>Actinomycetes</taxon>
        <taxon>Streptosporangiales</taxon>
        <taxon>Streptosporangiaceae</taxon>
        <taxon>Spongiactinospora</taxon>
    </lineage>
</organism>
<protein>
    <submittedName>
        <fullName evidence="1">Uncharacterized protein</fullName>
    </submittedName>
</protein>
<proteinExistence type="predicted"/>
<comment type="caution">
    <text evidence="1">The sequence shown here is derived from an EMBL/GenBank/DDBJ whole genome shotgun (WGS) entry which is preliminary data.</text>
</comment>
<dbReference type="EMBL" id="QMEY01000017">
    <property type="protein sequence ID" value="RBQ16412.1"/>
    <property type="molecule type" value="Genomic_DNA"/>
</dbReference>
<name>A0A366LT73_9ACTN</name>
<reference evidence="1 2" key="1">
    <citation type="submission" date="2018-06" db="EMBL/GenBank/DDBJ databases">
        <title>Sphaerisporangium craniellae sp. nov., isolated from a marine sponge in the South China Sea.</title>
        <authorList>
            <person name="Li L."/>
        </authorList>
    </citation>
    <scope>NUCLEOTIDE SEQUENCE [LARGE SCALE GENOMIC DNA]</scope>
    <source>
        <strain evidence="1 2">LHW63015</strain>
    </source>
</reference>
<dbReference type="RefSeq" id="WP_158578773.1">
    <property type="nucleotide sequence ID" value="NZ_QMEY01000017.1"/>
</dbReference>
<accession>A0A366LT73</accession>
<gene>
    <name evidence="1" type="ORF">DP939_31170</name>
</gene>